<dbReference type="Proteomes" id="UP000471672">
    <property type="component" value="Unassembled WGS sequence"/>
</dbReference>
<dbReference type="PANTHER" id="PTHR30408">
    <property type="entry name" value="TYPE-1 RESTRICTION ENZYME ECOKI SPECIFICITY PROTEIN"/>
    <property type="match status" value="1"/>
</dbReference>
<keyword evidence="2" id="KW-0680">Restriction system</keyword>
<gene>
    <name evidence="5" type="ORF">GYH36_08840</name>
</gene>
<dbReference type="GO" id="GO:0004519">
    <property type="term" value="F:endonuclease activity"/>
    <property type="evidence" value="ECO:0007669"/>
    <property type="project" value="UniProtKB-KW"/>
</dbReference>
<evidence type="ECO:0000313" key="6">
    <source>
        <dbReference type="Proteomes" id="UP000471672"/>
    </source>
</evidence>
<accession>A0ABX0BF49</accession>
<dbReference type="InterPro" id="IPR052021">
    <property type="entry name" value="Type-I_RS_S_subunit"/>
</dbReference>
<keyword evidence="5" id="KW-0255">Endonuclease</keyword>
<protein>
    <submittedName>
        <fullName evidence="5">Restriction endonuclease subunit S</fullName>
    </submittedName>
</protein>
<sequence>MAEWRRASLREFVELQRGQSYKSAYLDEPGPWLLGLGTIARNGGFRGENLRRYGGPTPDRMLVRPGDIYVSLKDVTHAADLLGSVARFPDGLGPGRLTQDTIRLDVDDELIDRGYLYWLLRSPDYRAHCRNLGTGTTNLDLSREDFLRYSFMLPDRREQEAIATTLSAFDDKIVANARLSATADALARELFVAAAGESEATVLLADLASNSREVVQPAEAIGAYVGLEHVPRRRMWLEEIGDSGTVTSAKSQFRRGDVLFGKLRPYFHKVVSAPTDGVSSTDILVVRAHEPRLAGFVLAAVTSDALVERAVAASEGTRMPRASWKDLASWPVPWPGRDTALELSGRVAVLRDAVEARLRENVTLAATRDTLLPQLMSGKLRVREAAEMAGL</sequence>
<evidence type="ECO:0000259" key="4">
    <source>
        <dbReference type="Pfam" id="PF01420"/>
    </source>
</evidence>
<name>A0ABX0BF49_9MICO</name>
<dbReference type="InterPro" id="IPR000055">
    <property type="entry name" value="Restrct_endonuc_typeI_TRD"/>
</dbReference>
<dbReference type="InterPro" id="IPR044946">
    <property type="entry name" value="Restrct_endonuc_typeI_TRD_sf"/>
</dbReference>
<dbReference type="EMBL" id="JAAFAN010000024">
    <property type="protein sequence ID" value="NDO89568.1"/>
    <property type="molecule type" value="Genomic_DNA"/>
</dbReference>
<proteinExistence type="inferred from homology"/>
<evidence type="ECO:0000256" key="3">
    <source>
        <dbReference type="ARBA" id="ARBA00023125"/>
    </source>
</evidence>
<dbReference type="Pfam" id="PF01420">
    <property type="entry name" value="Methylase_S"/>
    <property type="match status" value="1"/>
</dbReference>
<dbReference type="SUPFAM" id="SSF116734">
    <property type="entry name" value="DNA methylase specificity domain"/>
    <property type="match status" value="2"/>
</dbReference>
<keyword evidence="3" id="KW-0238">DNA-binding</keyword>
<evidence type="ECO:0000256" key="2">
    <source>
        <dbReference type="ARBA" id="ARBA00022747"/>
    </source>
</evidence>
<reference evidence="5 6" key="1">
    <citation type="journal article" date="2021" name="Arch. Microbiol.">
        <title>Cellulosimicrobium fucosivorans sp. nov., isolated from San Elijo Lagoon, contains a fucose metabolic pathway linked to carotenoid production.</title>
        <authorList>
            <person name="Aviles F.A."/>
            <person name="Kyndt J.A."/>
        </authorList>
    </citation>
    <scope>NUCLEOTIDE SEQUENCE [LARGE SCALE GENOMIC DNA]</scope>
    <source>
        <strain evidence="5 6">SE3</strain>
    </source>
</reference>
<evidence type="ECO:0000313" key="5">
    <source>
        <dbReference type="EMBL" id="NDO89568.1"/>
    </source>
</evidence>
<dbReference type="Gene3D" id="3.90.220.20">
    <property type="entry name" value="DNA methylase specificity domains"/>
    <property type="match status" value="2"/>
</dbReference>
<comment type="caution">
    <text evidence="5">The sequence shown here is derived from an EMBL/GenBank/DDBJ whole genome shotgun (WGS) entry which is preliminary data.</text>
</comment>
<feature type="domain" description="Type I restriction modification DNA specificity" evidence="4">
    <location>
        <begin position="102"/>
        <end position="174"/>
    </location>
</feature>
<keyword evidence="6" id="KW-1185">Reference proteome</keyword>
<dbReference type="RefSeq" id="WP_162289669.1">
    <property type="nucleotide sequence ID" value="NZ_JAAFAN010000024.1"/>
</dbReference>
<keyword evidence="5" id="KW-0378">Hydrolase</keyword>
<comment type="similarity">
    <text evidence="1">Belongs to the type-I restriction system S methylase family.</text>
</comment>
<organism evidence="5 6">
    <name type="scientific">Cellulosimicrobium composti</name>
    <dbReference type="NCBI Taxonomy" id="2672572"/>
    <lineage>
        <taxon>Bacteria</taxon>
        <taxon>Bacillati</taxon>
        <taxon>Actinomycetota</taxon>
        <taxon>Actinomycetes</taxon>
        <taxon>Micrococcales</taxon>
        <taxon>Promicromonosporaceae</taxon>
        <taxon>Cellulosimicrobium</taxon>
    </lineage>
</organism>
<dbReference type="PANTHER" id="PTHR30408:SF12">
    <property type="entry name" value="TYPE I RESTRICTION ENZYME MJAVIII SPECIFICITY SUBUNIT"/>
    <property type="match status" value="1"/>
</dbReference>
<keyword evidence="5" id="KW-0540">Nuclease</keyword>
<evidence type="ECO:0000256" key="1">
    <source>
        <dbReference type="ARBA" id="ARBA00010923"/>
    </source>
</evidence>